<dbReference type="EMBL" id="GEZM01006954">
    <property type="protein sequence ID" value="JAV95531.1"/>
    <property type="molecule type" value="Transcribed_RNA"/>
</dbReference>
<evidence type="ECO:0000313" key="1">
    <source>
        <dbReference type="EMBL" id="JAV95531.1"/>
    </source>
</evidence>
<protein>
    <submittedName>
        <fullName evidence="1">Uncharacterized protein</fullName>
    </submittedName>
</protein>
<dbReference type="EMBL" id="GEZM01006953">
    <property type="protein sequence ID" value="JAV95532.1"/>
    <property type="molecule type" value="Transcribed_RNA"/>
</dbReference>
<accession>A0A1Y1NCD3</accession>
<name>A0A1Y1NCD3_PHOPY</name>
<dbReference type="AlphaFoldDB" id="A0A1Y1NCD3"/>
<sequence>MFRDLPATIDFSILQIISIEDYHKKFTKNLRENLQYFLDTFLGILLQSLLRIYIKIEIIIKRKKRIGKVSPSTVTMQFSYTAIKLSIDTVTRLCVKIISWKKIINCCGTKFLRRVKRGENRISATSDKS</sequence>
<proteinExistence type="predicted"/>
<reference evidence="1" key="1">
    <citation type="journal article" date="2016" name="Sci. Rep.">
        <title>Molecular characterization of firefly nuptial gifts: a multi-omics approach sheds light on postcopulatory sexual selection.</title>
        <authorList>
            <person name="Al-Wathiqui N."/>
            <person name="Fallon T.R."/>
            <person name="South A."/>
            <person name="Weng J.K."/>
            <person name="Lewis S.M."/>
        </authorList>
    </citation>
    <scope>NUCLEOTIDE SEQUENCE</scope>
</reference>
<organism evidence="1">
    <name type="scientific">Photinus pyralis</name>
    <name type="common">Common eastern firefly</name>
    <name type="synonym">Lampyris pyralis</name>
    <dbReference type="NCBI Taxonomy" id="7054"/>
    <lineage>
        <taxon>Eukaryota</taxon>
        <taxon>Metazoa</taxon>
        <taxon>Ecdysozoa</taxon>
        <taxon>Arthropoda</taxon>
        <taxon>Hexapoda</taxon>
        <taxon>Insecta</taxon>
        <taxon>Pterygota</taxon>
        <taxon>Neoptera</taxon>
        <taxon>Endopterygota</taxon>
        <taxon>Coleoptera</taxon>
        <taxon>Polyphaga</taxon>
        <taxon>Elateriformia</taxon>
        <taxon>Elateroidea</taxon>
        <taxon>Lampyridae</taxon>
        <taxon>Lampyrinae</taxon>
        <taxon>Photinus</taxon>
    </lineage>
</organism>